<dbReference type="InterPro" id="IPR027596">
    <property type="entry name" value="AmmeMemoSam_rS"/>
</dbReference>
<dbReference type="GO" id="GO:0051539">
    <property type="term" value="F:4 iron, 4 sulfur cluster binding"/>
    <property type="evidence" value="ECO:0007669"/>
    <property type="project" value="UniProtKB-KW"/>
</dbReference>
<dbReference type="InterPro" id="IPR013785">
    <property type="entry name" value="Aldolase_TIM"/>
</dbReference>
<evidence type="ECO:0000256" key="3">
    <source>
        <dbReference type="ARBA" id="ARBA00022723"/>
    </source>
</evidence>
<reference evidence="8 9" key="1">
    <citation type="journal article" date="2018" name="Syst. Appl. Microbiol.">
        <title>A new symbiotic nanoarchaeote (Candidatus Nanoclepta minutus) and its host (Zestosphaera tikiterensis gen. nov., sp. nov.) from a New Zealand hot spring.</title>
        <authorList>
            <person name="St John E."/>
            <person name="Liu Y."/>
            <person name="Podar M."/>
            <person name="Stott M.B."/>
            <person name="Meneghin J."/>
            <person name="Chen Z."/>
            <person name="Lagutin K."/>
            <person name="Mitchell K."/>
            <person name="Reysenbach A.L."/>
        </authorList>
    </citation>
    <scope>NUCLEOTIDE SEQUENCE [LARGE SCALE GENOMIC DNA]</scope>
    <source>
        <strain evidence="8">NZ3</strain>
    </source>
</reference>
<keyword evidence="4 6" id="KW-0408">Iron</keyword>
<dbReference type="Gene3D" id="3.20.20.70">
    <property type="entry name" value="Aldolase class I"/>
    <property type="match status" value="1"/>
</dbReference>
<evidence type="ECO:0000313" key="8">
    <source>
        <dbReference type="EMBL" id="PUA33308.1"/>
    </source>
</evidence>
<feature type="binding site" evidence="6">
    <location>
        <position position="92"/>
    </location>
    <ligand>
        <name>[4Fe-4S] cluster</name>
        <dbReference type="ChEBI" id="CHEBI:49883"/>
        <note>4Fe-4S-S-AdoMet</note>
    </ligand>
</feature>
<accession>A0A2R7Y705</accession>
<gene>
    <name evidence="8" type="ORF">B7O98_02430</name>
</gene>
<evidence type="ECO:0000313" key="9">
    <source>
        <dbReference type="Proteomes" id="UP000244093"/>
    </source>
</evidence>
<dbReference type="PIRSF" id="PIRSF004869">
    <property type="entry name" value="PflX_prd"/>
    <property type="match status" value="1"/>
</dbReference>
<keyword evidence="1" id="KW-0004">4Fe-4S</keyword>
<comment type="cofactor">
    <cofactor evidence="6">
        <name>[4Fe-4S] cluster</name>
        <dbReference type="ChEBI" id="CHEBI:49883"/>
    </cofactor>
    <text evidence="6">Binds 1 [4Fe-4S] cluster. The cluster is coordinated with 3 cysteines and an exchangeable S-adenosyl-L-methionine.</text>
</comment>
<dbReference type="CDD" id="cd01335">
    <property type="entry name" value="Radical_SAM"/>
    <property type="match status" value="1"/>
</dbReference>
<proteinExistence type="predicted"/>
<evidence type="ECO:0000256" key="6">
    <source>
        <dbReference type="PIRSR" id="PIRSR004869-50"/>
    </source>
</evidence>
<organism evidence="8 9">
    <name type="scientific">Zestosphaera tikiterensis</name>
    <dbReference type="NCBI Taxonomy" id="1973259"/>
    <lineage>
        <taxon>Archaea</taxon>
        <taxon>Thermoproteota</taxon>
        <taxon>Thermoprotei</taxon>
        <taxon>Desulfurococcales</taxon>
        <taxon>Desulfurococcaceae</taxon>
        <taxon>Zestosphaera</taxon>
    </lineage>
</organism>
<evidence type="ECO:0000256" key="4">
    <source>
        <dbReference type="ARBA" id="ARBA00023004"/>
    </source>
</evidence>
<keyword evidence="3 6" id="KW-0479">Metal-binding</keyword>
<dbReference type="PANTHER" id="PTHR30352:SF5">
    <property type="entry name" value="PYRUVATE FORMATE-LYASE 1-ACTIVATING ENZYME"/>
    <property type="match status" value="1"/>
</dbReference>
<dbReference type="EMBL" id="NBVN01000002">
    <property type="protein sequence ID" value="PUA33308.1"/>
    <property type="molecule type" value="Genomic_DNA"/>
</dbReference>
<dbReference type="SFLD" id="SFLDG01101">
    <property type="entry name" value="Uncharacterised_Radical_SAM_Su"/>
    <property type="match status" value="1"/>
</dbReference>
<dbReference type="InterPro" id="IPR007197">
    <property type="entry name" value="rSAM"/>
</dbReference>
<dbReference type="PROSITE" id="PS51918">
    <property type="entry name" value="RADICAL_SAM"/>
    <property type="match status" value="1"/>
</dbReference>
<feature type="domain" description="Radical SAM core" evidence="7">
    <location>
        <begin position="77"/>
        <end position="293"/>
    </location>
</feature>
<dbReference type="GO" id="GO:0046872">
    <property type="term" value="F:metal ion binding"/>
    <property type="evidence" value="ECO:0007669"/>
    <property type="project" value="UniProtKB-KW"/>
</dbReference>
<keyword evidence="2 6" id="KW-0949">S-adenosyl-L-methionine</keyword>
<name>A0A2R7Y705_9CREN</name>
<feature type="binding site" evidence="6">
    <location>
        <position position="96"/>
    </location>
    <ligand>
        <name>[4Fe-4S] cluster</name>
        <dbReference type="ChEBI" id="CHEBI:49883"/>
        <note>4Fe-4S-S-AdoMet</note>
    </ligand>
</feature>
<sequence>MAKVDLSKPWVREARYWISLGDGRVRCNLCYKRCPIADKGFGACGVRYNYGGKLYTLVYGLLTATALDPIEKKPLTHYRPGSFVYSISTAGCNFMCMFCQNWTLSQSRREEIFGEFFTPTDVVEEAVSLGADGISYTYNEPTIFYEFMYDVAKLAKSKGLFNTMVTNGYMTPEAAEEIAPYMDAATVDFKGNGNKDFYRKYMGVPDPEPIFETLNVLKRKGVFIEITDLVVPKYGDSVEDLRKLVRKIVDVVGPDTPFHLLRFYPHYKMSHVPETPTKTLELLSKVAKEEGLNYVYIGNVPGHPLESTYCPSCGELVIRRYGFYILEWRLSNGNKCPKCGFKLNIVGEYKASNRRRSLFTL</sequence>
<evidence type="ECO:0000256" key="1">
    <source>
        <dbReference type="ARBA" id="ARBA00022485"/>
    </source>
</evidence>
<dbReference type="InterPro" id="IPR016431">
    <property type="entry name" value="Pyrv-formate_lyase-activ_prd"/>
</dbReference>
<dbReference type="SFLD" id="SFLDS00029">
    <property type="entry name" value="Radical_SAM"/>
    <property type="match status" value="1"/>
</dbReference>
<evidence type="ECO:0000256" key="2">
    <source>
        <dbReference type="ARBA" id="ARBA00022691"/>
    </source>
</evidence>
<keyword evidence="5 6" id="KW-0411">Iron-sulfur</keyword>
<feature type="binding site" evidence="6">
    <location>
        <position position="99"/>
    </location>
    <ligand>
        <name>[4Fe-4S] cluster</name>
        <dbReference type="ChEBI" id="CHEBI:49883"/>
        <note>4Fe-4S-S-AdoMet</note>
    </ligand>
</feature>
<protein>
    <submittedName>
        <fullName evidence="8">AmmeMemoRadiSam system radical SAM enzyme</fullName>
    </submittedName>
</protein>
<dbReference type="AlphaFoldDB" id="A0A2R7Y705"/>
<dbReference type="GO" id="GO:0003824">
    <property type="term" value="F:catalytic activity"/>
    <property type="evidence" value="ECO:0007669"/>
    <property type="project" value="InterPro"/>
</dbReference>
<dbReference type="InterPro" id="IPR058240">
    <property type="entry name" value="rSAM_sf"/>
</dbReference>
<comment type="caution">
    <text evidence="8">The sequence shown here is derived from an EMBL/GenBank/DDBJ whole genome shotgun (WGS) entry which is preliminary data.</text>
</comment>
<dbReference type="Proteomes" id="UP000244093">
    <property type="component" value="Unassembled WGS sequence"/>
</dbReference>
<dbReference type="PANTHER" id="PTHR30352">
    <property type="entry name" value="PYRUVATE FORMATE-LYASE-ACTIVATING ENZYME"/>
    <property type="match status" value="1"/>
</dbReference>
<dbReference type="Pfam" id="PF04055">
    <property type="entry name" value="Radical_SAM"/>
    <property type="match status" value="1"/>
</dbReference>
<dbReference type="NCBIfam" id="TIGR04337">
    <property type="entry name" value="AmmeMemoSam_rS"/>
    <property type="match status" value="1"/>
</dbReference>
<dbReference type="SUPFAM" id="SSF102114">
    <property type="entry name" value="Radical SAM enzymes"/>
    <property type="match status" value="1"/>
</dbReference>
<evidence type="ECO:0000256" key="5">
    <source>
        <dbReference type="ARBA" id="ARBA00023014"/>
    </source>
</evidence>
<dbReference type="InterPro" id="IPR034457">
    <property type="entry name" value="Organic_radical-activating"/>
</dbReference>
<evidence type="ECO:0000259" key="7">
    <source>
        <dbReference type="PROSITE" id="PS51918"/>
    </source>
</evidence>